<gene>
    <name evidence="1" type="ORF">V1477_014058</name>
</gene>
<organism evidence="1 2">
    <name type="scientific">Vespula maculifrons</name>
    <name type="common">Eastern yellow jacket</name>
    <name type="synonym">Wasp</name>
    <dbReference type="NCBI Taxonomy" id="7453"/>
    <lineage>
        <taxon>Eukaryota</taxon>
        <taxon>Metazoa</taxon>
        <taxon>Ecdysozoa</taxon>
        <taxon>Arthropoda</taxon>
        <taxon>Hexapoda</taxon>
        <taxon>Insecta</taxon>
        <taxon>Pterygota</taxon>
        <taxon>Neoptera</taxon>
        <taxon>Endopterygota</taxon>
        <taxon>Hymenoptera</taxon>
        <taxon>Apocrita</taxon>
        <taxon>Aculeata</taxon>
        <taxon>Vespoidea</taxon>
        <taxon>Vespidae</taxon>
        <taxon>Vespinae</taxon>
        <taxon>Vespula</taxon>
    </lineage>
</organism>
<proteinExistence type="predicted"/>
<evidence type="ECO:0000313" key="1">
    <source>
        <dbReference type="EMBL" id="KAL2733624.1"/>
    </source>
</evidence>
<comment type="caution">
    <text evidence="1">The sequence shown here is derived from an EMBL/GenBank/DDBJ whole genome shotgun (WGS) entry which is preliminary data.</text>
</comment>
<dbReference type="EMBL" id="JAYRBN010000073">
    <property type="protein sequence ID" value="KAL2733624.1"/>
    <property type="molecule type" value="Genomic_DNA"/>
</dbReference>
<name>A0ABD2BLH4_VESMC</name>
<reference evidence="1 2" key="1">
    <citation type="journal article" date="2024" name="Ann. Entomol. Soc. Am.">
        <title>Genomic analyses of the southern and eastern yellowjacket wasps (Hymenoptera: Vespidae) reveal evolutionary signatures of social life.</title>
        <authorList>
            <person name="Catto M.A."/>
            <person name="Caine P.B."/>
            <person name="Orr S.E."/>
            <person name="Hunt B.G."/>
            <person name="Goodisman M.A.D."/>
        </authorList>
    </citation>
    <scope>NUCLEOTIDE SEQUENCE [LARGE SCALE GENOMIC DNA]</scope>
    <source>
        <strain evidence="1">232</strain>
        <tissue evidence="1">Head and thorax</tissue>
    </source>
</reference>
<accession>A0ABD2BLH4</accession>
<dbReference type="AlphaFoldDB" id="A0ABD2BLH4"/>
<evidence type="ECO:0000313" key="2">
    <source>
        <dbReference type="Proteomes" id="UP001607303"/>
    </source>
</evidence>
<sequence>MSTVHYRPTKICTITLSQNVRGPKELVVGGGWTIGIPGGTVSGWNPWGCTEWSIVVCGINGSAHWPPFSALPIRLDRAFK</sequence>
<keyword evidence="2" id="KW-1185">Reference proteome</keyword>
<dbReference type="Proteomes" id="UP001607303">
    <property type="component" value="Unassembled WGS sequence"/>
</dbReference>
<protein>
    <submittedName>
        <fullName evidence="1">Uncharacterized protein</fullName>
    </submittedName>
</protein>